<dbReference type="Gene3D" id="2.70.98.30">
    <property type="entry name" value="Golgi alpha-mannosidase II, domain 4"/>
    <property type="match status" value="1"/>
</dbReference>
<name>A0A1V6CDT5_UNCT6</name>
<protein>
    <recommendedName>
        <fullName evidence="3">Glycoside hydrolase family 42 N-terminal domain-containing protein</fullName>
    </recommendedName>
</protein>
<organism evidence="2">
    <name type="scientific">candidate division TA06 bacterium ADurb.Bin131</name>
    <dbReference type="NCBI Taxonomy" id="1852827"/>
    <lineage>
        <taxon>Bacteria</taxon>
        <taxon>Bacteria division TA06</taxon>
    </lineage>
</organism>
<evidence type="ECO:0000256" key="1">
    <source>
        <dbReference type="SAM" id="SignalP"/>
    </source>
</evidence>
<feature type="chain" id="PRO_5012076470" description="Glycoside hydrolase family 42 N-terminal domain-containing protein" evidence="1">
    <location>
        <begin position="24"/>
        <end position="884"/>
    </location>
</feature>
<dbReference type="GO" id="GO:0003824">
    <property type="term" value="F:catalytic activity"/>
    <property type="evidence" value="ECO:0007669"/>
    <property type="project" value="InterPro"/>
</dbReference>
<dbReference type="Proteomes" id="UP000485562">
    <property type="component" value="Unassembled WGS sequence"/>
</dbReference>
<sequence>MKNKMKILKLLVLSLMFSFISLLGENGTAEVILENPFLKIMVTEQGGKISSFYDKTKGKELVRIGNSQWDGFCKDRIKEYNGEIIKENYSLEKKETDNQIIVKARFSASSGKLKDLQIEKTYTLPKDKRFLRIDYSIKSSIKREPISLWVHNFLPFGITNLKGYFFQKEGKIGISKKGGDVYIFEPGNSWFGVIDKEGEGIIAILEKEKISYYYYWLAGNDATFEWVYNPIDFDHNKNWQTTYFLSPIDTKIGEVNNDLPDLKEVYHALASIEKEGGSLKITKGPQSFIKPLITTTPTLPPGRSGFLFTDNIQHIAYVSSDMPTMISFKCINPEHKPYLFLEIPEEIKLLSGMRNISFLNVEKTERQGRSYNRYKILVGDPAGWIRLFWSTTLNPGEKFKGYYWAEWDKGRQKEQELPIETINIKKIRPPKKLFIYLSIPSDLAAEWPDYNDFCSLGFNTLDFWPYTRNGSLWGMSLLETILTKTKDKNITLAAWPGEWWWPEAQKNDPDAQAVLITGEKTQILCPSYRGSHFKELVEHGKFLIDKKIMLHVFDPEIYRDAEKICFCSRCKNGFKEFLKKNYPKISYIDPMVFEKKSDIYPDLHTSWLDYKSSLYAGIFAEYREEIEKHIKTTNINQPFLMEVYSTYHKDIPSFYGYKDYRQSPIYIKTMEDPVKLGRYFEYIAPMIYIDIYANFGDYDMLLPWKDISSLHANVGEKVKIVPILSAGFPFCAYDSDISAEMIKWQILETVASGAKGFGFWGCCPIDALDMKYIAESIEILLPVEDIIFEGTPISEVKLTDINGNTFVKGVESGKGAVILISEYSFQPKEAKIKYNVKEDVKVIDLSTFKQVGELTPLEPVFTVTLDKERAKLFFIGKTLGSPKK</sequence>
<dbReference type="Gene3D" id="3.20.20.80">
    <property type="entry name" value="Glycosidases"/>
    <property type="match status" value="1"/>
</dbReference>
<gene>
    <name evidence="2" type="ORF">BWX89_00163</name>
</gene>
<dbReference type="GO" id="GO:0030246">
    <property type="term" value="F:carbohydrate binding"/>
    <property type="evidence" value="ECO:0007669"/>
    <property type="project" value="InterPro"/>
</dbReference>
<feature type="signal peptide" evidence="1">
    <location>
        <begin position="1"/>
        <end position="23"/>
    </location>
</feature>
<accession>A0A1V6CDT5</accession>
<dbReference type="AlphaFoldDB" id="A0A1V6CDT5"/>
<evidence type="ECO:0000313" key="2">
    <source>
        <dbReference type="EMBL" id="OQB75040.1"/>
    </source>
</evidence>
<evidence type="ECO:0008006" key="3">
    <source>
        <dbReference type="Google" id="ProtNLM"/>
    </source>
</evidence>
<dbReference type="EMBL" id="MWDQ01000024">
    <property type="protein sequence ID" value="OQB75040.1"/>
    <property type="molecule type" value="Genomic_DNA"/>
</dbReference>
<comment type="caution">
    <text evidence="2">The sequence shown here is derived from an EMBL/GenBank/DDBJ whole genome shotgun (WGS) entry which is preliminary data.</text>
</comment>
<keyword evidence="1" id="KW-0732">Signal</keyword>
<dbReference type="GO" id="GO:0005975">
    <property type="term" value="P:carbohydrate metabolic process"/>
    <property type="evidence" value="ECO:0007669"/>
    <property type="project" value="InterPro"/>
</dbReference>
<proteinExistence type="predicted"/>
<dbReference type="SUPFAM" id="SSF74650">
    <property type="entry name" value="Galactose mutarotase-like"/>
    <property type="match status" value="1"/>
</dbReference>
<reference evidence="2" key="1">
    <citation type="submission" date="2017-02" db="EMBL/GenBank/DDBJ databases">
        <title>Delving into the versatile metabolic prowess of the omnipresent phylum Bacteroidetes.</title>
        <authorList>
            <person name="Nobu M.K."/>
            <person name="Mei R."/>
            <person name="Narihiro T."/>
            <person name="Kuroda K."/>
            <person name="Liu W.-T."/>
        </authorList>
    </citation>
    <scope>NUCLEOTIDE SEQUENCE</scope>
    <source>
        <strain evidence="2">ADurb.Bin131</strain>
    </source>
</reference>
<dbReference type="InterPro" id="IPR011013">
    <property type="entry name" value="Gal_mutarotase_sf_dom"/>
</dbReference>